<evidence type="ECO:0000313" key="2">
    <source>
        <dbReference type="EMBL" id="CAG7817400.1"/>
    </source>
</evidence>
<name>A0A8J2KMT8_9HEXA</name>
<keyword evidence="1" id="KW-0472">Membrane</keyword>
<gene>
    <name evidence="2" type="ORF">AFUS01_LOCUS27972</name>
</gene>
<dbReference type="EMBL" id="CAJVCH010393164">
    <property type="protein sequence ID" value="CAG7817400.1"/>
    <property type="molecule type" value="Genomic_DNA"/>
</dbReference>
<dbReference type="AlphaFoldDB" id="A0A8J2KMT8"/>
<reference evidence="2" key="1">
    <citation type="submission" date="2021-06" db="EMBL/GenBank/DDBJ databases">
        <authorList>
            <person name="Hodson N. C."/>
            <person name="Mongue J. A."/>
            <person name="Jaron S. K."/>
        </authorList>
    </citation>
    <scope>NUCLEOTIDE SEQUENCE</scope>
</reference>
<protein>
    <submittedName>
        <fullName evidence="2">Uncharacterized protein</fullName>
    </submittedName>
</protein>
<proteinExistence type="predicted"/>
<feature type="transmembrane region" description="Helical" evidence="1">
    <location>
        <begin position="31"/>
        <end position="51"/>
    </location>
</feature>
<keyword evidence="3" id="KW-1185">Reference proteome</keyword>
<feature type="transmembrane region" description="Helical" evidence="1">
    <location>
        <begin position="7"/>
        <end position="25"/>
    </location>
</feature>
<dbReference type="Proteomes" id="UP000708208">
    <property type="component" value="Unassembled WGS sequence"/>
</dbReference>
<sequence>MRLKMEIIWILLGVVTYFCLVQPTNELYSSFLASFWVLLSTTGVGIFLWFFGELLRWFQPFPVPNPDHQPNQNHLLHRDLVMEGLHGSKGL</sequence>
<keyword evidence="1" id="KW-0812">Transmembrane</keyword>
<comment type="caution">
    <text evidence="2">The sequence shown here is derived from an EMBL/GenBank/DDBJ whole genome shotgun (WGS) entry which is preliminary data.</text>
</comment>
<organism evidence="2 3">
    <name type="scientific">Allacma fusca</name>
    <dbReference type="NCBI Taxonomy" id="39272"/>
    <lineage>
        <taxon>Eukaryota</taxon>
        <taxon>Metazoa</taxon>
        <taxon>Ecdysozoa</taxon>
        <taxon>Arthropoda</taxon>
        <taxon>Hexapoda</taxon>
        <taxon>Collembola</taxon>
        <taxon>Symphypleona</taxon>
        <taxon>Sminthuridae</taxon>
        <taxon>Allacma</taxon>
    </lineage>
</organism>
<accession>A0A8J2KMT8</accession>
<evidence type="ECO:0000256" key="1">
    <source>
        <dbReference type="SAM" id="Phobius"/>
    </source>
</evidence>
<keyword evidence="1" id="KW-1133">Transmembrane helix</keyword>
<evidence type="ECO:0000313" key="3">
    <source>
        <dbReference type="Proteomes" id="UP000708208"/>
    </source>
</evidence>